<dbReference type="PROSITE" id="PS51318">
    <property type="entry name" value="TAT"/>
    <property type="match status" value="1"/>
</dbReference>
<dbReference type="InterPro" id="IPR006311">
    <property type="entry name" value="TAT_signal"/>
</dbReference>
<dbReference type="Proteomes" id="UP000663421">
    <property type="component" value="Chromosome"/>
</dbReference>
<feature type="domain" description="Non-reducing end beta-L-arabinofuranosidase-like GH127 middle" evidence="4">
    <location>
        <begin position="419"/>
        <end position="513"/>
    </location>
</feature>
<keyword evidence="6" id="KW-1185">Reference proteome</keyword>
<name>A0ABX6W172_STRMQ</name>
<evidence type="ECO:0000256" key="1">
    <source>
        <dbReference type="SAM" id="SignalP"/>
    </source>
</evidence>
<feature type="domain" description="Ricin B lectin" evidence="3">
    <location>
        <begin position="701"/>
        <end position="786"/>
    </location>
</feature>
<dbReference type="Pfam" id="PF07944">
    <property type="entry name" value="Beta-AFase-like_GH127_cat"/>
    <property type="match status" value="1"/>
</dbReference>
<evidence type="ECO:0000313" key="5">
    <source>
        <dbReference type="EMBL" id="QPI54544.1"/>
    </source>
</evidence>
<gene>
    <name evidence="5" type="ORF">I1A49_05955</name>
</gene>
<feature type="signal peptide" evidence="1">
    <location>
        <begin position="1"/>
        <end position="22"/>
    </location>
</feature>
<dbReference type="Pfam" id="PF14200">
    <property type="entry name" value="RicinB_lectin_2"/>
    <property type="match status" value="1"/>
</dbReference>
<organism evidence="5 6">
    <name type="scientific">Streptomyces malaysiensis</name>
    <dbReference type="NCBI Taxonomy" id="92644"/>
    <lineage>
        <taxon>Bacteria</taxon>
        <taxon>Bacillati</taxon>
        <taxon>Actinomycetota</taxon>
        <taxon>Actinomycetes</taxon>
        <taxon>Kitasatosporales</taxon>
        <taxon>Streptomycetaceae</taxon>
        <taxon>Streptomyces</taxon>
        <taxon>Streptomyces violaceusniger group</taxon>
    </lineage>
</organism>
<dbReference type="InterPro" id="IPR008928">
    <property type="entry name" value="6-hairpin_glycosidase_sf"/>
</dbReference>
<keyword evidence="5" id="KW-0378">Hydrolase</keyword>
<feature type="domain" description="Non-reducing end beta-L-arabinofuranosidase-like GH127 catalytic" evidence="2">
    <location>
        <begin position="99"/>
        <end position="407"/>
    </location>
</feature>
<evidence type="ECO:0000259" key="3">
    <source>
        <dbReference type="Pfam" id="PF14200"/>
    </source>
</evidence>
<proteinExistence type="predicted"/>
<dbReference type="CDD" id="cd00161">
    <property type="entry name" value="beta-trefoil_Ricin-like"/>
    <property type="match status" value="1"/>
</dbReference>
<evidence type="ECO:0000259" key="2">
    <source>
        <dbReference type="Pfam" id="PF07944"/>
    </source>
</evidence>
<dbReference type="InterPro" id="IPR035992">
    <property type="entry name" value="Ricin_B-like_lectins"/>
</dbReference>
<keyword evidence="1" id="KW-0732">Signal</keyword>
<accession>A0ABX6W172</accession>
<reference evidence="5 6" key="1">
    <citation type="submission" date="2020-11" db="EMBL/GenBank/DDBJ databases">
        <title>Complete genome sequence unveiled secondary metabolic potentials in Streptomyces solisilvae HNM0141.</title>
        <authorList>
            <person name="Huang X."/>
        </authorList>
    </citation>
    <scope>NUCLEOTIDE SEQUENCE [LARGE SCALE GENOMIC DNA]</scope>
    <source>
        <strain evidence="5 6">HNM0141</strain>
    </source>
</reference>
<dbReference type="Gene3D" id="2.80.10.50">
    <property type="match status" value="1"/>
</dbReference>
<evidence type="ECO:0000259" key="4">
    <source>
        <dbReference type="Pfam" id="PF20736"/>
    </source>
</evidence>
<dbReference type="PANTHER" id="PTHR31151">
    <property type="entry name" value="PROLINE-TRNA LIGASE (DUF1680)"/>
    <property type="match status" value="1"/>
</dbReference>
<protein>
    <submittedName>
        <fullName evidence="5">Glycoside hydrolase family 127 protein</fullName>
    </submittedName>
</protein>
<dbReference type="InterPro" id="IPR000772">
    <property type="entry name" value="Ricin_B_lectin"/>
</dbReference>
<dbReference type="InterPro" id="IPR012878">
    <property type="entry name" value="Beta-AFase-like_GH127_cat"/>
</dbReference>
<dbReference type="GO" id="GO:0016787">
    <property type="term" value="F:hydrolase activity"/>
    <property type="evidence" value="ECO:0007669"/>
    <property type="project" value="UniProtKB-KW"/>
</dbReference>
<dbReference type="InterPro" id="IPR049046">
    <property type="entry name" value="Beta-AFase-like_GH127_middle"/>
</dbReference>
<sequence>MPLDRRRFLRTGALTLGAPALAGHLAPAAVASTARRPRAPLPDSFDRLPSGSVTPRGWLAEQLRLQLHGLCGRYEERSHFLDFDTTGWTHPDRDGWEEVPYWLRGYVPLAVATGDQAALANSRKWIDAILATQQSDGFFGPRSLRTQLNGGPDFWPFLPLLMALRTHEEFTGDERVVPFLTRFLSFMNAQGPGAFDSSWVSYRWGDGLDTAIWLYRRTGEAFLLDLARKMHTYGANWVDNLPSPHNVNIAQGFREPAQYAQLTGSTELRQATYRTYASVLGAYGQFPGGGFAGDENYRPGFDDPRQGFETCGIVEFMASHELLTRITGDPVWADRCEDLAFNMLPAALDPQGTGTHYITSANTIDLNNAVKSQGQFQNGFAMQSYQPGVDQYRCCPHNYGMGWPYFAEELWLATPDRGLAAAMYAACQVSAKVAGGKTVTFTEDTDYPFDETIKLTLATREKVAFPLHLRVPGWCANPRIEVNGRPVAASAGPAFVKVDRSWTDGDVVTIRLPQRTTLRTWSAQHDAVSVDHGPLTYSLRIGEDFVRYAGTDTFPEYEVHATTPWNYGLTPGALPVLIRDGGPLAANPFTHEGTPVRMTAQARRIAEWVSDDEHVVTPLQQSPARAGTPAETVTLIPMGAARLRITCFPTASPDGRTWTPEPPFRRLFNKHSGKVLAVDGMSTANSARVVQFDNTPTGDHAWQWIDRGDGWFLIRNGHSGKVLGVDGMSTADSAIVVQYEDNGTADHLWRRVDNGDGWFRVLNKNSQKVLGVDGMSTANSAQVVQYDDNGTDDHLWRLG</sequence>
<dbReference type="PROSITE" id="PS50231">
    <property type="entry name" value="RICIN_B_LECTIN"/>
    <property type="match status" value="1"/>
</dbReference>
<dbReference type="Pfam" id="PF20736">
    <property type="entry name" value="Glyco_hydro127M"/>
    <property type="match status" value="1"/>
</dbReference>
<feature type="chain" id="PRO_5045186882" evidence="1">
    <location>
        <begin position="23"/>
        <end position="799"/>
    </location>
</feature>
<dbReference type="SUPFAM" id="SSF48208">
    <property type="entry name" value="Six-hairpin glycosidases"/>
    <property type="match status" value="1"/>
</dbReference>
<evidence type="ECO:0000313" key="6">
    <source>
        <dbReference type="Proteomes" id="UP000663421"/>
    </source>
</evidence>
<dbReference type="PANTHER" id="PTHR31151:SF0">
    <property type="entry name" value="PROLINE-TRNA LIGASE (DUF1680)"/>
    <property type="match status" value="1"/>
</dbReference>
<dbReference type="EMBL" id="CP065050">
    <property type="protein sequence ID" value="QPI54544.1"/>
    <property type="molecule type" value="Genomic_DNA"/>
</dbReference>
<dbReference type="SUPFAM" id="SSF50370">
    <property type="entry name" value="Ricin B-like lectins"/>
    <property type="match status" value="1"/>
</dbReference>